<dbReference type="Proteomes" id="UP000516028">
    <property type="component" value="Chromosome"/>
</dbReference>
<dbReference type="EMBL" id="CP060783">
    <property type="protein sequence ID" value="QNP49745.1"/>
    <property type="molecule type" value="Genomic_DNA"/>
</dbReference>
<reference evidence="2 3" key="1">
    <citation type="submission" date="2020-08" db="EMBL/GenBank/DDBJ databases">
        <title>Genome sequence of Diaphorobacter aerolatus KACC 16536T.</title>
        <authorList>
            <person name="Hyun D.-W."/>
            <person name="Bae J.-W."/>
        </authorList>
    </citation>
    <scope>NUCLEOTIDE SEQUENCE [LARGE SCALE GENOMIC DNA]</scope>
    <source>
        <strain evidence="2 3">KACC 16536</strain>
    </source>
</reference>
<evidence type="ECO:0000313" key="2">
    <source>
        <dbReference type="EMBL" id="QNP49745.1"/>
    </source>
</evidence>
<evidence type="ECO:0000256" key="1">
    <source>
        <dbReference type="SAM" id="SignalP"/>
    </source>
</evidence>
<dbReference type="KEGG" id="daer:H9K75_07430"/>
<feature type="signal peptide" evidence="1">
    <location>
        <begin position="1"/>
        <end position="26"/>
    </location>
</feature>
<accession>A0A7H0GN79</accession>
<keyword evidence="3" id="KW-1185">Reference proteome</keyword>
<proteinExistence type="predicted"/>
<protein>
    <submittedName>
        <fullName evidence="2">Uncharacterized protein</fullName>
    </submittedName>
</protein>
<gene>
    <name evidence="2" type="ORF">H9K75_07430</name>
</gene>
<evidence type="ECO:0000313" key="3">
    <source>
        <dbReference type="Proteomes" id="UP000516028"/>
    </source>
</evidence>
<organism evidence="2 3">
    <name type="scientific">Diaphorobacter aerolatus</name>
    <dbReference type="NCBI Taxonomy" id="1288495"/>
    <lineage>
        <taxon>Bacteria</taxon>
        <taxon>Pseudomonadati</taxon>
        <taxon>Pseudomonadota</taxon>
        <taxon>Betaproteobacteria</taxon>
        <taxon>Burkholderiales</taxon>
        <taxon>Comamonadaceae</taxon>
        <taxon>Diaphorobacter</taxon>
    </lineage>
</organism>
<dbReference type="RefSeq" id="WP_187725286.1">
    <property type="nucleotide sequence ID" value="NZ_CP060783.1"/>
</dbReference>
<keyword evidence="1" id="KW-0732">Signal</keyword>
<sequence length="526" mass="56765">MARRLRPIDIAASLILVSAAVQPAFAAREFTPQAGTWVISEEVDGQPGRGVAIDVQGNTFFMQVFNYAKDGSAIFHTAMGQMTGNSVSAPLMKYRGGRHFGSGDAAASEDGSAGDVVVTFNDGLSGTIQLPGESPKVITRMLLVQGDPLYRNLMQPPLVDGWDPFRIMRWVGKDATGARNLWNVSLIPEGQGVFGLHLADQKRVPTSPPYYGYETPYMKMRCSLAEATQVYDCERTTFPTGERVQGTSGQDLDVPIRKARFRILGRDVVGTVVTDQAPAQSFELMGVNLGAQGAGNDCGGDPSTRQGYVPEFVGEDSVCIATGTPAPKHPEGFTHVPGNSVQPVNGTWIVESEDDGRPGRGISLDVQDTVLFAQIANFRKDGSATFHTASGVFVAKFDQGNVTQTTANLIEYQGGRYFGGPGRSAYESANAGVVKISFPYDYNRGSRILSTGIIEFPGEAPKTIRRMAWQSAASHLERVLGSSTSHGRARRARLNTIRFLSGWLHRISTASPMPTARWCAMGIRMA</sequence>
<name>A0A7H0GN79_9BURK</name>
<feature type="chain" id="PRO_5029012768" evidence="1">
    <location>
        <begin position="27"/>
        <end position="526"/>
    </location>
</feature>
<dbReference type="AlphaFoldDB" id="A0A7H0GN79"/>